<dbReference type="Proteomes" id="UP000324021">
    <property type="component" value="Unassembled WGS sequence"/>
</dbReference>
<dbReference type="Pfam" id="PF09484">
    <property type="entry name" value="Cas_TM1802"/>
    <property type="match status" value="2"/>
</dbReference>
<name>A0A1I0JMS1_9EURY</name>
<proteinExistence type="predicted"/>
<dbReference type="RefSeq" id="WP_092935916.1">
    <property type="nucleotide sequence ID" value="NZ_FMZP01000037.1"/>
</dbReference>
<dbReference type="EMBL" id="FOIC01000050">
    <property type="protein sequence ID" value="SEU11520.1"/>
    <property type="molecule type" value="Genomic_DNA"/>
</dbReference>
<keyword evidence="4" id="KW-1185">Reference proteome</keyword>
<reference evidence="3" key="1">
    <citation type="submission" date="2016-10" db="EMBL/GenBank/DDBJ databases">
        <authorList>
            <person name="de Groot N.N."/>
        </authorList>
    </citation>
    <scope>NUCLEOTIDE SEQUENCE [LARGE SCALE GENOMIC DNA]</scope>
    <source>
        <strain evidence="3">CDM_6</strain>
    </source>
</reference>
<feature type="compositionally biased region" description="Acidic residues" evidence="1">
    <location>
        <begin position="688"/>
        <end position="710"/>
    </location>
</feature>
<dbReference type="NCBIfam" id="TIGR02591">
    <property type="entry name" value="cas_Csh1"/>
    <property type="match status" value="1"/>
</dbReference>
<dbReference type="EMBL" id="FMZP01000037">
    <property type="protein sequence ID" value="SDD65522.1"/>
    <property type="molecule type" value="Genomic_DNA"/>
</dbReference>
<organism evidence="3 4">
    <name type="scientific">Natrinema hispanicum</name>
    <dbReference type="NCBI Taxonomy" id="392421"/>
    <lineage>
        <taxon>Archaea</taxon>
        <taxon>Methanobacteriati</taxon>
        <taxon>Methanobacteriota</taxon>
        <taxon>Stenosarchaea group</taxon>
        <taxon>Halobacteria</taxon>
        <taxon>Halobacteriales</taxon>
        <taxon>Natrialbaceae</taxon>
        <taxon>Natrinema</taxon>
    </lineage>
</organism>
<evidence type="ECO:0000313" key="2">
    <source>
        <dbReference type="EMBL" id="SDD65522.1"/>
    </source>
</evidence>
<protein>
    <submittedName>
        <fullName evidence="3">CRISPR-associated protein Cas8b/Csh1, subtype I-B/HMARI</fullName>
    </submittedName>
</protein>
<reference evidence="4 5" key="2">
    <citation type="submission" date="2016-10" db="EMBL/GenBank/DDBJ databases">
        <authorList>
            <person name="Varghese N."/>
            <person name="Submissions S."/>
        </authorList>
    </citation>
    <scope>NUCLEOTIDE SEQUENCE [LARGE SCALE GENOMIC DNA]</scope>
    <source>
        <strain evidence="2 5">CDM_1</strain>
        <strain evidence="4">CDM_6</strain>
    </source>
</reference>
<dbReference type="STRING" id="392421.SAMN04488694_1506"/>
<dbReference type="OrthoDB" id="193050at2157"/>
<evidence type="ECO:0000313" key="5">
    <source>
        <dbReference type="Proteomes" id="UP000324021"/>
    </source>
</evidence>
<evidence type="ECO:0000313" key="4">
    <source>
        <dbReference type="Proteomes" id="UP000199320"/>
    </source>
</evidence>
<dbReference type="InterPro" id="IPR013420">
    <property type="entry name" value="CRISPR-assoc_prot_Cas8b/Csh1_C"/>
</dbReference>
<gene>
    <name evidence="3" type="ORF">SAMN04488694_1506</name>
    <name evidence="2" type="ORF">SAMN05192552_103751</name>
</gene>
<dbReference type="InterPro" id="IPR013389">
    <property type="entry name" value="CRISPR-assoc_prot_Cas8b"/>
</dbReference>
<evidence type="ECO:0000256" key="1">
    <source>
        <dbReference type="SAM" id="MobiDB-lite"/>
    </source>
</evidence>
<sequence length="710" mass="79210">MLDPDEFYDEYQPEKLEGELPERPISSLRDIQHLYGRLYTLATAGGGDYAAYLTPDQANDLIGAEESLIVVRVDLSDDQPTLDADEPVKITQYTDDLVQKVAHCKYNAARGIDHSVTHRSGRNSDSEKLARYACERLTKWATDDIVQDVADEHPDGEVIRGLATVGDEESNLDRIRSAVKAELGGSTTALLTVQVRREAGADYEWPGDVPVFNEAMRARKLSKLVSKGQATNSAGQATDLISGERTRTVGTAEDPLNYFLGKQMEKFPGLDPDEAWRSHPISEDGAVTLMNAEEFVDACSYRTFNADVYYLPYFLGRPTPAETYNLYAALHSVTQADDMGPVQTLYDELGDHEANSEGRLRFYVAAVMKHQMSRFDVYGETLNGRIHYPTAVGERHEQITESWVFDENDDRNGDRTPPMPSHKEWSLTTYQDFREMVGSGAYLYRTFPFTDEDTDATVDDERIDVHVSILAGDPVPRTQLVSAYVERLLDRDGDDVPELLIASQFAQLCALENADLVTTDAGDAESTLIDGPDYDTMEPEHARTDGGTAALDRTEKLESFIEQTDGLDDPERKGAFLLGTLVGQVGTYQQGYHDRSTTVIDQYPIKSMTKTKIKRITQEVIDKDVVYSRELAKKGSNINSTMYKEVTNAIVETMAGNDPSGWEISTDDLRFYYALGLTYGMNDRSTNEDDATTDDETDDETTDESPDTNE</sequence>
<evidence type="ECO:0000313" key="3">
    <source>
        <dbReference type="EMBL" id="SEU11520.1"/>
    </source>
</evidence>
<accession>A0A1I0JMS1</accession>
<feature type="region of interest" description="Disordered" evidence="1">
    <location>
        <begin position="683"/>
        <end position="710"/>
    </location>
</feature>
<dbReference type="Proteomes" id="UP000199320">
    <property type="component" value="Unassembled WGS sequence"/>
</dbReference>
<dbReference type="AlphaFoldDB" id="A0A1I0JMS1"/>